<evidence type="ECO:0000313" key="3">
    <source>
        <dbReference type="Proteomes" id="UP000306719"/>
    </source>
</evidence>
<evidence type="ECO:0000313" key="2">
    <source>
        <dbReference type="EMBL" id="TMP35487.1"/>
    </source>
</evidence>
<dbReference type="AlphaFoldDB" id="A0A5S3WXG1"/>
<accession>A0A5S3WXG1</accession>
<reference evidence="2 3" key="1">
    <citation type="submission" date="2018-01" db="EMBL/GenBank/DDBJ databases">
        <authorList>
            <person name="Paulsen S."/>
            <person name="Gram L.K."/>
        </authorList>
    </citation>
    <scope>NUCLEOTIDE SEQUENCE [LARGE SCALE GENOMIC DNA]</scope>
    <source>
        <strain evidence="2 3">S2599</strain>
    </source>
</reference>
<keyword evidence="1" id="KW-1133">Transmembrane helix</keyword>
<name>A0A5S3WXG1_9GAMM</name>
<evidence type="ECO:0000256" key="1">
    <source>
        <dbReference type="SAM" id="Phobius"/>
    </source>
</evidence>
<feature type="transmembrane region" description="Helical" evidence="1">
    <location>
        <begin position="47"/>
        <end position="66"/>
    </location>
</feature>
<proteinExistence type="predicted"/>
<organism evidence="2 3">
    <name type="scientific">Pseudoalteromonas rubra</name>
    <dbReference type="NCBI Taxonomy" id="43658"/>
    <lineage>
        <taxon>Bacteria</taxon>
        <taxon>Pseudomonadati</taxon>
        <taxon>Pseudomonadota</taxon>
        <taxon>Gammaproteobacteria</taxon>
        <taxon>Alteromonadales</taxon>
        <taxon>Pseudoalteromonadaceae</taxon>
        <taxon>Pseudoalteromonas</taxon>
    </lineage>
</organism>
<sequence>MLTILKTMQIPEIINRSQTQLLAIVWLVAVLCLINMALILAFTPFMIFKFSATLLAVGVAELAIFMTKRSVKSKRLDAYFSI</sequence>
<dbReference type="Proteomes" id="UP000306719">
    <property type="component" value="Unassembled WGS sequence"/>
</dbReference>
<reference evidence="3" key="2">
    <citation type="submission" date="2019-06" db="EMBL/GenBank/DDBJ databases">
        <title>Co-occurence of chitin degradation, pigmentation and bioactivity in marine Pseudoalteromonas.</title>
        <authorList>
            <person name="Sonnenschein E.C."/>
            <person name="Bech P.K."/>
        </authorList>
    </citation>
    <scope>NUCLEOTIDE SEQUENCE [LARGE SCALE GENOMIC DNA]</scope>
    <source>
        <strain evidence="3">S2599</strain>
    </source>
</reference>
<comment type="caution">
    <text evidence="2">The sequence shown here is derived from an EMBL/GenBank/DDBJ whole genome shotgun (WGS) entry which is preliminary data.</text>
</comment>
<gene>
    <name evidence="2" type="ORF">CWB98_15835</name>
</gene>
<keyword evidence="1" id="KW-0812">Transmembrane</keyword>
<dbReference type="OrthoDB" id="6311449at2"/>
<dbReference type="RefSeq" id="WP_138545715.1">
    <property type="nucleotide sequence ID" value="NZ_PNCJ01000023.1"/>
</dbReference>
<dbReference type="EMBL" id="PNCJ01000023">
    <property type="protein sequence ID" value="TMP35487.1"/>
    <property type="molecule type" value="Genomic_DNA"/>
</dbReference>
<keyword evidence="1" id="KW-0472">Membrane</keyword>
<protein>
    <submittedName>
        <fullName evidence="2">Uncharacterized protein</fullName>
    </submittedName>
</protein>
<feature type="transmembrane region" description="Helical" evidence="1">
    <location>
        <begin position="21"/>
        <end position="41"/>
    </location>
</feature>